<dbReference type="SUPFAM" id="SSF81383">
    <property type="entry name" value="F-box domain"/>
    <property type="match status" value="1"/>
</dbReference>
<accession>A0A811NRJ5</accession>
<dbReference type="OrthoDB" id="1631251at2759"/>
<name>A0A811NRJ5_9POAL</name>
<reference evidence="2" key="1">
    <citation type="submission" date="2020-10" db="EMBL/GenBank/DDBJ databases">
        <authorList>
            <person name="Han B."/>
            <person name="Lu T."/>
            <person name="Zhao Q."/>
            <person name="Huang X."/>
            <person name="Zhao Y."/>
        </authorList>
    </citation>
    <scope>NUCLEOTIDE SEQUENCE</scope>
</reference>
<evidence type="ECO:0000313" key="2">
    <source>
        <dbReference type="EMBL" id="CAD6226336.1"/>
    </source>
</evidence>
<gene>
    <name evidence="2" type="ORF">NCGR_LOCUS18193</name>
</gene>
<dbReference type="Proteomes" id="UP000604825">
    <property type="component" value="Unassembled WGS sequence"/>
</dbReference>
<feature type="domain" description="F-box" evidence="1">
    <location>
        <begin position="13"/>
        <end position="59"/>
    </location>
</feature>
<dbReference type="InterPro" id="IPR001810">
    <property type="entry name" value="F-box_dom"/>
</dbReference>
<dbReference type="PROSITE" id="PS50181">
    <property type="entry name" value="FBOX"/>
    <property type="match status" value="1"/>
</dbReference>
<dbReference type="AlphaFoldDB" id="A0A811NRJ5"/>
<dbReference type="EMBL" id="CAJGYO010000004">
    <property type="protein sequence ID" value="CAD6226336.1"/>
    <property type="molecule type" value="Genomic_DNA"/>
</dbReference>
<evidence type="ECO:0000259" key="1">
    <source>
        <dbReference type="PROSITE" id="PS50181"/>
    </source>
</evidence>
<sequence length="136" mass="15506">MASSTLRSETEAETGIDVLPIDAIYEILIRLLAEELYRLRVVCQPWGSLLSDPQFIAPHATRHRRPLFVAGHGKSYRDDGILCHIIDLSGRVIKQIRSKKRRVADIHPVQRRLRCKRDPQALPVAQPSHRREISSA</sequence>
<evidence type="ECO:0000313" key="3">
    <source>
        <dbReference type="Proteomes" id="UP000604825"/>
    </source>
</evidence>
<dbReference type="InterPro" id="IPR036047">
    <property type="entry name" value="F-box-like_dom_sf"/>
</dbReference>
<organism evidence="2 3">
    <name type="scientific">Miscanthus lutarioriparius</name>
    <dbReference type="NCBI Taxonomy" id="422564"/>
    <lineage>
        <taxon>Eukaryota</taxon>
        <taxon>Viridiplantae</taxon>
        <taxon>Streptophyta</taxon>
        <taxon>Embryophyta</taxon>
        <taxon>Tracheophyta</taxon>
        <taxon>Spermatophyta</taxon>
        <taxon>Magnoliopsida</taxon>
        <taxon>Liliopsida</taxon>
        <taxon>Poales</taxon>
        <taxon>Poaceae</taxon>
        <taxon>PACMAD clade</taxon>
        <taxon>Panicoideae</taxon>
        <taxon>Andropogonodae</taxon>
        <taxon>Andropogoneae</taxon>
        <taxon>Saccharinae</taxon>
        <taxon>Miscanthus</taxon>
    </lineage>
</organism>
<proteinExistence type="predicted"/>
<protein>
    <recommendedName>
        <fullName evidence="1">F-box domain-containing protein</fullName>
    </recommendedName>
</protein>
<dbReference type="Pfam" id="PF00646">
    <property type="entry name" value="F-box"/>
    <property type="match status" value="1"/>
</dbReference>
<keyword evidence="3" id="KW-1185">Reference proteome</keyword>
<comment type="caution">
    <text evidence="2">The sequence shown here is derived from an EMBL/GenBank/DDBJ whole genome shotgun (WGS) entry which is preliminary data.</text>
</comment>